<reference evidence="2 3" key="1">
    <citation type="submission" date="2021-10" db="EMBL/GenBank/DDBJ databases">
        <title>Anaerobic single-cell dispensing facilitates the cultivation of human gut bacteria.</title>
        <authorList>
            <person name="Afrizal A."/>
        </authorList>
    </citation>
    <scope>NUCLEOTIDE SEQUENCE [LARGE SCALE GENOMIC DNA]</scope>
    <source>
        <strain evidence="2 3">CLA-AA-H232</strain>
    </source>
</reference>
<dbReference type="AlphaFoldDB" id="A0AAE3JA92"/>
<organism evidence="2 3">
    <name type="scientific">Hominilimicola fabiformis</name>
    <dbReference type="NCBI Taxonomy" id="2885356"/>
    <lineage>
        <taxon>Bacteria</taxon>
        <taxon>Bacillati</taxon>
        <taxon>Bacillota</taxon>
        <taxon>Clostridia</taxon>
        <taxon>Eubacteriales</taxon>
        <taxon>Oscillospiraceae</taxon>
        <taxon>Hominilimicola</taxon>
    </lineage>
</organism>
<evidence type="ECO:0000256" key="1">
    <source>
        <dbReference type="SAM" id="Phobius"/>
    </source>
</evidence>
<protein>
    <submittedName>
        <fullName evidence="2">Uncharacterized protein</fullName>
    </submittedName>
</protein>
<sequence length="99" mass="11470">MNICFELIPIIITVFLILMGNKIKEYLLNSSIENKLEEKVKNVDAPMQVICSILLLTIIFADEAYILTRSSNIKEIIISLIVTLISVLNIFWWNENCYF</sequence>
<feature type="transmembrane region" description="Helical" evidence="1">
    <location>
        <begin position="7"/>
        <end position="23"/>
    </location>
</feature>
<keyword evidence="1" id="KW-0812">Transmembrane</keyword>
<keyword evidence="1" id="KW-1133">Transmembrane helix</keyword>
<dbReference type="RefSeq" id="WP_022231160.1">
    <property type="nucleotide sequence ID" value="NZ_JAJEQM010000028.1"/>
</dbReference>
<keyword evidence="1" id="KW-0472">Membrane</keyword>
<feature type="transmembrane region" description="Helical" evidence="1">
    <location>
        <begin position="73"/>
        <end position="93"/>
    </location>
</feature>
<feature type="transmembrane region" description="Helical" evidence="1">
    <location>
        <begin position="43"/>
        <end position="61"/>
    </location>
</feature>
<gene>
    <name evidence="2" type="ORF">LKE05_13640</name>
</gene>
<keyword evidence="3" id="KW-1185">Reference proteome</keyword>
<evidence type="ECO:0000313" key="2">
    <source>
        <dbReference type="EMBL" id="MCC2211823.1"/>
    </source>
</evidence>
<dbReference type="Proteomes" id="UP001198242">
    <property type="component" value="Unassembled WGS sequence"/>
</dbReference>
<comment type="caution">
    <text evidence="2">The sequence shown here is derived from an EMBL/GenBank/DDBJ whole genome shotgun (WGS) entry which is preliminary data.</text>
</comment>
<evidence type="ECO:0000313" key="3">
    <source>
        <dbReference type="Proteomes" id="UP001198242"/>
    </source>
</evidence>
<dbReference type="EMBL" id="JAJEQM010000028">
    <property type="protein sequence ID" value="MCC2211823.1"/>
    <property type="molecule type" value="Genomic_DNA"/>
</dbReference>
<name>A0AAE3JA92_9FIRM</name>
<proteinExistence type="predicted"/>
<accession>A0AAE3JA92</accession>